<keyword evidence="3" id="KW-0963">Cytoplasm</keyword>
<keyword evidence="4" id="KW-0493">Microtubule</keyword>
<evidence type="ECO:0000313" key="18">
    <source>
        <dbReference type="EMBL" id="CDI82019.1"/>
    </source>
</evidence>
<keyword evidence="10" id="KW-0969">Cilium</keyword>
<keyword evidence="8" id="KW-0243">Dynein</keyword>
<dbReference type="Proteomes" id="UP000018050">
    <property type="component" value="Unassembled WGS sequence"/>
</dbReference>
<feature type="domain" description="Dynein heavy chain AAA module D4" evidence="16">
    <location>
        <begin position="1773"/>
        <end position="1833"/>
    </location>
</feature>
<evidence type="ECO:0000256" key="7">
    <source>
        <dbReference type="ARBA" id="ARBA00022840"/>
    </source>
</evidence>
<gene>
    <name evidence="18" type="ORF">EAH_00024810</name>
</gene>
<dbReference type="VEuPathDB" id="ToxoDB:EAH_00024810"/>
<dbReference type="Pfam" id="PF12774">
    <property type="entry name" value="AAA_6"/>
    <property type="match status" value="1"/>
</dbReference>
<reference evidence="18" key="1">
    <citation type="submission" date="2013-10" db="EMBL/GenBank/DDBJ databases">
        <title>Genomic analysis of the causative agents of coccidiosis in chickens.</title>
        <authorList>
            <person name="Reid A.J."/>
            <person name="Blake D."/>
            <person name="Billington K."/>
            <person name="Browne H."/>
            <person name="Dunn M."/>
            <person name="Hung S."/>
            <person name="Kawahara F."/>
            <person name="Miranda-Saavedra D."/>
            <person name="Mourier T."/>
            <person name="Nagra H."/>
            <person name="Otto T.D."/>
            <person name="Rawlings N."/>
            <person name="Sanchez A."/>
            <person name="Sanders M."/>
            <person name="Subramaniam C."/>
            <person name="Tay Y."/>
            <person name="Dear P."/>
            <person name="Doerig C."/>
            <person name="Gruber A."/>
            <person name="Parkinson J."/>
            <person name="Shirley M."/>
            <person name="Wan K.L."/>
            <person name="Berriman M."/>
            <person name="Tomley F."/>
            <person name="Pain A."/>
        </authorList>
    </citation>
    <scope>NUCLEOTIDE SEQUENCE</scope>
    <source>
        <strain evidence="18">Houghton</strain>
    </source>
</reference>
<dbReference type="GO" id="GO:0045505">
    <property type="term" value="F:dynein intermediate chain binding"/>
    <property type="evidence" value="ECO:0007669"/>
    <property type="project" value="InterPro"/>
</dbReference>
<feature type="domain" description="Dynein heavy chain 3 AAA+ lid" evidence="17">
    <location>
        <begin position="1630"/>
        <end position="1719"/>
    </location>
</feature>
<dbReference type="InterPro" id="IPR027417">
    <property type="entry name" value="P-loop_NTPase"/>
</dbReference>
<keyword evidence="12" id="KW-0206">Cytoskeleton</keyword>
<dbReference type="FunFam" id="1.10.8.710:FF:000004">
    <property type="entry name" value="Dynein axonemal heavy chain 6"/>
    <property type="match status" value="1"/>
</dbReference>
<dbReference type="FunFam" id="3.40.50.300:FF:000063">
    <property type="entry name" value="dynein heavy chain 6, axonemal"/>
    <property type="match status" value="1"/>
</dbReference>
<feature type="domain" description="Dynein heavy chain linker" evidence="14">
    <location>
        <begin position="415"/>
        <end position="723"/>
    </location>
</feature>
<evidence type="ECO:0000256" key="6">
    <source>
        <dbReference type="ARBA" id="ARBA00022741"/>
    </source>
</evidence>
<dbReference type="PANTHER" id="PTHR45703:SF36">
    <property type="entry name" value="DYNEIN HEAVY CHAIN, CYTOPLASMIC"/>
    <property type="match status" value="1"/>
</dbReference>
<dbReference type="GO" id="GO:0005874">
    <property type="term" value="C:microtubule"/>
    <property type="evidence" value="ECO:0007669"/>
    <property type="project" value="UniProtKB-KW"/>
</dbReference>
<keyword evidence="9" id="KW-0175">Coiled coil</keyword>
<dbReference type="GeneID" id="25270551"/>
<dbReference type="InterPro" id="IPR042228">
    <property type="entry name" value="Dynein_linker_3"/>
</dbReference>
<reference evidence="18" key="2">
    <citation type="submission" date="2013-10" db="EMBL/GenBank/DDBJ databases">
        <authorList>
            <person name="Aslett M."/>
        </authorList>
    </citation>
    <scope>NUCLEOTIDE SEQUENCE</scope>
    <source>
        <strain evidence="18">Houghton</strain>
    </source>
</reference>
<dbReference type="GO" id="GO:0030286">
    <property type="term" value="C:dynein complex"/>
    <property type="evidence" value="ECO:0007669"/>
    <property type="project" value="UniProtKB-KW"/>
</dbReference>
<evidence type="ECO:0000256" key="4">
    <source>
        <dbReference type="ARBA" id="ARBA00022701"/>
    </source>
</evidence>
<dbReference type="GO" id="GO:0005930">
    <property type="term" value="C:axoneme"/>
    <property type="evidence" value="ECO:0007669"/>
    <property type="project" value="UniProtKB-SubCell"/>
</dbReference>
<evidence type="ECO:0000259" key="14">
    <source>
        <dbReference type="Pfam" id="PF08393"/>
    </source>
</evidence>
<evidence type="ECO:0000256" key="9">
    <source>
        <dbReference type="ARBA" id="ARBA00023054"/>
    </source>
</evidence>
<keyword evidence="7" id="KW-0067">ATP-binding</keyword>
<keyword evidence="11" id="KW-0505">Motor protein</keyword>
<keyword evidence="18" id="KW-0282">Flagellum</keyword>
<evidence type="ECO:0000256" key="8">
    <source>
        <dbReference type="ARBA" id="ARBA00023017"/>
    </source>
</evidence>
<keyword evidence="6" id="KW-0547">Nucleotide-binding</keyword>
<evidence type="ECO:0000256" key="12">
    <source>
        <dbReference type="ARBA" id="ARBA00023212"/>
    </source>
</evidence>
<evidence type="ECO:0000256" key="11">
    <source>
        <dbReference type="ARBA" id="ARBA00023175"/>
    </source>
</evidence>
<keyword evidence="19" id="KW-1185">Reference proteome</keyword>
<dbReference type="InterPro" id="IPR013602">
    <property type="entry name" value="Dynein_heavy_linker"/>
</dbReference>
<dbReference type="InterPro" id="IPR041589">
    <property type="entry name" value="DNAH3_AAA_lid_1"/>
</dbReference>
<dbReference type="Pfam" id="PF12780">
    <property type="entry name" value="AAA_8"/>
    <property type="match status" value="1"/>
</dbReference>
<dbReference type="FunFam" id="1.20.58.1120:FF:000001">
    <property type="entry name" value="dynein heavy chain 2, axonemal"/>
    <property type="match status" value="1"/>
</dbReference>
<keyword evidence="13" id="KW-0966">Cell projection</keyword>
<sequence>MATRSIEDLVGLFGSSTPEAVNIRSLSDVQNLYQESRVKSLERKLSWKGLFFVEITRSPDGSKFVLTPQPEAFVDATDEFFDRGQVPQAFGCTCIALFAALLWKNIGNPLFRCGLILRFHSMQESKKKILRLIELHFPFLQKLIDHFQPFVDLLCLSSADVVAETEQKAAVGCVAEIFRHAVLGYHERIKQIEKDIPTSVVVGLFCVGCEDIKSSLKSTVRSVSQLLLDVLAKRFRDQCKQTLEEFKGIIATLKQQPAGIEELTELREFMDDTPAKLEALAVEIKAALHIFDVLESFKYRLLVEDHNLRWRLYGSPAEILELSNEVASSLVKERARFLDDMLVQQSEFAATIADLTDVVAGFANFTDMSKLAEVYDSVLAVGERIDMSIQQAKVFNHRERLFGRDVTDYTSITKIQKLFERIGEPQLDEGASLTLGSLLNKGIAECTDFVVELGELATKESYLEKALQTMKAEWEHIQFDFPETYKDTDTYILKGTEEIVGLLDEHIMTTQGLQFSIYKKPLEKEIDEWATLIMTASETLDEWLKCQRAWLYLQPIFHSPDIPKQLPAETKRFFTVDTAWRVLMRHTYEEPLVLTACSTPGLLDKLRENNRLLERVQKELQSYLELKRSQFARFYFLSNDELLEILSETTDPLKVQPFLCKVFENMNELEFSSDLVATAMFSAEGERMAFVKGLVTAGRGVETWMQDLEQIMKLSVRESLHKAILDYPISERTTWAMTHAGQCVLNGSQTHWTALVEDAIQNGQLKSLMETQTQQLLDLVALVRRGLSSMQSITIGALIVIDVHAKDIVQRLWKEEVSSVEAFEWIAQLRYYWRDDNCWAQCVQTDFPYGYEYLGNTFRLVITPLTDMAYMTLLSAQQLNLGGSLAGPAGTGKTETTKDLAKALATQCVVFNCSEMMDFIMIAKFFKGLASSGAWCCFDEFNRINIEVLSVIAQQLVVLFGAKAQLEGYGMTLEIDFEDSRILVEPTFNVFITMNPGYAGRTELPDNLKCLFRPMAMMVPDYSMIAEIMLYSFGFDHARELATKMVATFKLSSEQLSSQDHYDYGMRAVRSVINAAGVLKRKHSTMDEQMILLQALKDVNFPKFLSHDLPLFENIIADLFPGIDVPRADNQVLLEALLRQADLLKLQPVAPFMRKVMQLYDTVQVRHGLMLVHVNVLNPKSVTIGQLYGCFNETTHEWTDGLAAALIRHAIRDTSSDQHWIMFDGPVDALWIESMNSVLDDNKKLCLNSGEIISLTSRTVMMFEVEDLSVASPATVSRCGMVYMEPEVLGFSPLVASWLKALPPTFKDTHKTLIEKLSCSIFPGGIAVLRKKCKEVVSTVNSNLCASCLRMLGSICSRYRPVDKPSDSEHGPGRKKIDDWLKSRVQELGLDIGHLDVGCSLYDFCYDINTHQWTPWGDTVPLFVVPKGASYENIVVPTLDSIRLAHSITTLLLNGHSVICPGPTGTGKTVNLTDLLLLTLPDTYETHLMTFSAHTRDLLEAKLEKRRRGVFGPPAGKTCIFFIDDLNMPRKEEFGAQPPLELLRQWFDHRGWYDRKGLTFQEIVDVRMVAAMGPPGGGRNEISARLLRHYCVLAFDELQRASIATIFQTLNRHCFQQFSPDIQALTDPLVFATIDLYAEVTKTLLPTPTKSHYTFNMREIWKVFQGLAFLSPKAVKEPAAVIRCWVHETCRVFCDRLVDDEDRIWFYNLLQRQAKRTFDIEFSEVKEMASMIFADFVGQGLNRYYLEVSSAEKLKQVVEDYMQDYNNTFAVPLQLVMFSDACAHVARICRVLRQPSGHALLLGVRGSGRQSLSRLAAFIMETECFQIDATKGLSKE</sequence>
<evidence type="ECO:0000256" key="5">
    <source>
        <dbReference type="ARBA" id="ARBA00022737"/>
    </source>
</evidence>
<organism evidence="18 19">
    <name type="scientific">Eimeria acervulina</name>
    <name type="common">Coccidian parasite</name>
    <dbReference type="NCBI Taxonomy" id="5801"/>
    <lineage>
        <taxon>Eukaryota</taxon>
        <taxon>Sar</taxon>
        <taxon>Alveolata</taxon>
        <taxon>Apicomplexa</taxon>
        <taxon>Conoidasida</taxon>
        <taxon>Coccidia</taxon>
        <taxon>Eucoccidiorida</taxon>
        <taxon>Eimeriorina</taxon>
        <taxon>Eimeriidae</taxon>
        <taxon>Eimeria</taxon>
    </lineage>
</organism>
<protein>
    <submittedName>
        <fullName evidence="18">Flagellar inner arm dynein heavy chain, related</fullName>
    </submittedName>
</protein>
<dbReference type="Gene3D" id="1.10.8.710">
    <property type="match status" value="1"/>
</dbReference>
<evidence type="ECO:0000256" key="10">
    <source>
        <dbReference type="ARBA" id="ARBA00023069"/>
    </source>
</evidence>
<dbReference type="Pfam" id="PF08393">
    <property type="entry name" value="DHC_N2"/>
    <property type="match status" value="1"/>
</dbReference>
<dbReference type="InterPro" id="IPR043157">
    <property type="entry name" value="Dynein_AAA1S"/>
</dbReference>
<dbReference type="InterPro" id="IPR035699">
    <property type="entry name" value="AAA_6"/>
</dbReference>
<dbReference type="GO" id="GO:0007018">
    <property type="term" value="P:microtubule-based movement"/>
    <property type="evidence" value="ECO:0007669"/>
    <property type="project" value="InterPro"/>
</dbReference>
<dbReference type="RefSeq" id="XP_013248441.1">
    <property type="nucleotide sequence ID" value="XM_013392987.1"/>
</dbReference>
<dbReference type="Gene3D" id="3.40.50.300">
    <property type="entry name" value="P-loop containing nucleotide triphosphate hydrolases"/>
    <property type="match status" value="5"/>
</dbReference>
<dbReference type="OMA" id="AQLGWKP"/>
<evidence type="ECO:0000256" key="2">
    <source>
        <dbReference type="ARBA" id="ARBA00008887"/>
    </source>
</evidence>
<dbReference type="Gene3D" id="1.20.140.100">
    <property type="entry name" value="Dynein heavy chain, N-terminal domain 2"/>
    <property type="match status" value="1"/>
</dbReference>
<comment type="subcellular location">
    <subcellularLocation>
        <location evidence="1">Cytoplasm</location>
        <location evidence="1">Cytoskeleton</location>
        <location evidence="1">Cilium axoneme</location>
    </subcellularLocation>
</comment>
<dbReference type="InterPro" id="IPR042222">
    <property type="entry name" value="Dynein_2_N"/>
</dbReference>
<dbReference type="FunFam" id="1.20.920.30:FF:000005">
    <property type="entry name" value="Dynein, axonemal, heavy chain 2"/>
    <property type="match status" value="1"/>
</dbReference>
<evidence type="ECO:0000259" key="16">
    <source>
        <dbReference type="Pfam" id="PF12780"/>
    </source>
</evidence>
<proteinExistence type="inferred from homology"/>
<dbReference type="FunFam" id="1.20.140.100:FF:000004">
    <property type="entry name" value="Dynein axonemal heavy chain 6"/>
    <property type="match status" value="1"/>
</dbReference>
<dbReference type="GO" id="GO:0005524">
    <property type="term" value="F:ATP binding"/>
    <property type="evidence" value="ECO:0007669"/>
    <property type="project" value="UniProtKB-KW"/>
</dbReference>
<dbReference type="EMBL" id="HG671968">
    <property type="protein sequence ID" value="CDI82019.1"/>
    <property type="molecule type" value="Genomic_DNA"/>
</dbReference>
<dbReference type="Pfam" id="PF12775">
    <property type="entry name" value="AAA_7"/>
    <property type="match status" value="1"/>
</dbReference>
<evidence type="ECO:0000259" key="15">
    <source>
        <dbReference type="Pfam" id="PF12774"/>
    </source>
</evidence>
<accession>U6GTX9</accession>
<dbReference type="InterPro" id="IPR024317">
    <property type="entry name" value="Dynein_heavy_chain_D4_dom"/>
</dbReference>
<keyword evidence="5" id="KW-0677">Repeat</keyword>
<dbReference type="InterPro" id="IPR026983">
    <property type="entry name" value="DHC"/>
</dbReference>
<comment type="similarity">
    <text evidence="2">Belongs to the dynein heavy chain family.</text>
</comment>
<dbReference type="Gene3D" id="1.20.58.1120">
    <property type="match status" value="1"/>
</dbReference>
<evidence type="ECO:0000256" key="3">
    <source>
        <dbReference type="ARBA" id="ARBA00022490"/>
    </source>
</evidence>
<dbReference type="SUPFAM" id="SSF52540">
    <property type="entry name" value="P-loop containing nucleoside triphosphate hydrolases"/>
    <property type="match status" value="3"/>
</dbReference>
<dbReference type="Pfam" id="PF17857">
    <property type="entry name" value="AAA_lid_1"/>
    <property type="match status" value="1"/>
</dbReference>
<dbReference type="FunFam" id="3.20.180.20:FF:000001">
    <property type="entry name" value="Dynein axonemal heavy chain 5"/>
    <property type="match status" value="1"/>
</dbReference>
<evidence type="ECO:0000313" key="19">
    <source>
        <dbReference type="Proteomes" id="UP000018050"/>
    </source>
</evidence>
<dbReference type="PANTHER" id="PTHR45703">
    <property type="entry name" value="DYNEIN HEAVY CHAIN"/>
    <property type="match status" value="1"/>
</dbReference>
<dbReference type="OrthoDB" id="537704at2759"/>
<feature type="domain" description="Dynein heavy chain hydrolytic ATP-binding dynein motor region" evidence="15">
    <location>
        <begin position="849"/>
        <end position="1172"/>
    </location>
</feature>
<evidence type="ECO:0000256" key="1">
    <source>
        <dbReference type="ARBA" id="ARBA00004430"/>
    </source>
</evidence>
<name>U6GTX9_EIMAC</name>
<evidence type="ECO:0000259" key="17">
    <source>
        <dbReference type="Pfam" id="PF17857"/>
    </source>
</evidence>
<evidence type="ECO:0000256" key="13">
    <source>
        <dbReference type="ARBA" id="ARBA00023273"/>
    </source>
</evidence>
<dbReference type="Gene3D" id="1.20.920.30">
    <property type="match status" value="1"/>
</dbReference>
<dbReference type="Gene3D" id="3.20.180.20">
    <property type="entry name" value="Dynein heavy chain, N-terminal domain 2"/>
    <property type="match status" value="1"/>
</dbReference>
<dbReference type="GO" id="GO:0051959">
    <property type="term" value="F:dynein light intermediate chain binding"/>
    <property type="evidence" value="ECO:0007669"/>
    <property type="project" value="InterPro"/>
</dbReference>